<name>A0A7S2R6D9_9STRA</name>
<evidence type="ECO:0000313" key="2">
    <source>
        <dbReference type="EMBL" id="CAD9662037.1"/>
    </source>
</evidence>
<dbReference type="Pfam" id="PF12110">
    <property type="entry name" value="Nup96"/>
    <property type="match status" value="1"/>
</dbReference>
<feature type="domain" description="Nuclear pore complex protein NUP96 C-terminal" evidence="1">
    <location>
        <begin position="197"/>
        <end position="509"/>
    </location>
</feature>
<sequence length="699" mass="77248">MTGLAHAVTIERVAPRAQVADAYTPLLAEHHRFRVRAGEADEAEEEGPSGAEARVPRFHLPTGFRPDRTMDPTAYPKLVDFLHRCAELTEGHALSWHEEEWPVAQMWRLAGALWGQEQRTVVVPRLEAGAAALPGAGAAPLPVYDHARERQDCRNGLHRPSDRRAALLSRWLAHCVRGRAQEAPAPVAGAAPAFLEIFGSLSEGRVPDAVVSAISAGEVRLAGMLACHGASSAGTRGPGGVGAGDEETQSAVLAAEQLAKWLAEQHDDFVDKGLQLVYSLLTDDLQHLDPDQVGHLESGVLSPEDCRSTAAALDWQRGLGLRLWFEQAPGESLQFPFQQYTDAFRTCKAAPPLPAYAARHWHEAPEFSASPRHLCVLYRLLELYCLGEEDCRPVDVVVQALMPQAATADPLDYRHAWQLLTLLEAVNFYERLPEDTAAMVIDSFASQLIAVGLWTWSVYAYAHLRDPRLRSHAIRSTVLRHGPDATPAEMDFLQDLGVPVAWLHEARAYARGHGFRTKEFVAALRDAADTSTNPEEAADLRRLAEEAFLVQWLPTHYVGGREAALLDFLAADPVTPYGHTLVKYRELRRATDAARVDTTPPRLEAIERTLWELKDELDVGRPGNSCDTYVAGQIDFQEKAEFCRGDMLTYVLKLHFKLLALREDAAHDFGDLADAPMREHERIKSLSVASWALVRAMQG</sequence>
<dbReference type="Gene3D" id="1.25.40.690">
    <property type="match status" value="1"/>
</dbReference>
<dbReference type="InterPro" id="IPR021967">
    <property type="entry name" value="Nup98_C"/>
</dbReference>
<organism evidence="2">
    <name type="scientific">Rhizochromulina marina</name>
    <dbReference type="NCBI Taxonomy" id="1034831"/>
    <lineage>
        <taxon>Eukaryota</taxon>
        <taxon>Sar</taxon>
        <taxon>Stramenopiles</taxon>
        <taxon>Ochrophyta</taxon>
        <taxon>Dictyochophyceae</taxon>
        <taxon>Rhizochromulinales</taxon>
        <taxon>Rhizochromulina</taxon>
    </lineage>
</organism>
<dbReference type="AlphaFoldDB" id="A0A7S2R6D9"/>
<reference evidence="2" key="1">
    <citation type="submission" date="2021-01" db="EMBL/GenBank/DDBJ databases">
        <authorList>
            <person name="Corre E."/>
            <person name="Pelletier E."/>
            <person name="Niang G."/>
            <person name="Scheremetjew M."/>
            <person name="Finn R."/>
            <person name="Kale V."/>
            <person name="Holt S."/>
            <person name="Cochrane G."/>
            <person name="Meng A."/>
            <person name="Brown T."/>
            <person name="Cohen L."/>
        </authorList>
    </citation>
    <scope>NUCLEOTIDE SEQUENCE</scope>
    <source>
        <strain evidence="2">CCMP1243</strain>
    </source>
</reference>
<proteinExistence type="predicted"/>
<evidence type="ECO:0000259" key="1">
    <source>
        <dbReference type="Pfam" id="PF12110"/>
    </source>
</evidence>
<accession>A0A7S2R6D9</accession>
<protein>
    <recommendedName>
        <fullName evidence="1">Nuclear pore complex protein NUP96 C-terminal domain-containing protein</fullName>
    </recommendedName>
</protein>
<gene>
    <name evidence="2" type="ORF">RMAR1173_LOCUS1237</name>
</gene>
<dbReference type="EMBL" id="HBHJ01001945">
    <property type="protein sequence ID" value="CAD9662037.1"/>
    <property type="molecule type" value="Transcribed_RNA"/>
</dbReference>